<feature type="non-terminal residue" evidence="1">
    <location>
        <position position="120"/>
    </location>
</feature>
<organism evidence="1 2">
    <name type="scientific">Ilyodon furcidens</name>
    <name type="common">goldbreast splitfin</name>
    <dbReference type="NCBI Taxonomy" id="33524"/>
    <lineage>
        <taxon>Eukaryota</taxon>
        <taxon>Metazoa</taxon>
        <taxon>Chordata</taxon>
        <taxon>Craniata</taxon>
        <taxon>Vertebrata</taxon>
        <taxon>Euteleostomi</taxon>
        <taxon>Actinopterygii</taxon>
        <taxon>Neopterygii</taxon>
        <taxon>Teleostei</taxon>
        <taxon>Neoteleostei</taxon>
        <taxon>Acanthomorphata</taxon>
        <taxon>Ovalentaria</taxon>
        <taxon>Atherinomorphae</taxon>
        <taxon>Cyprinodontiformes</taxon>
        <taxon>Goodeidae</taxon>
        <taxon>Ilyodon</taxon>
    </lineage>
</organism>
<protein>
    <submittedName>
        <fullName evidence="1">Uncharacterized protein</fullName>
    </submittedName>
</protein>
<dbReference type="EMBL" id="JAHRIQ010110705">
    <property type="protein sequence ID" value="MEQ2257441.1"/>
    <property type="molecule type" value="Genomic_DNA"/>
</dbReference>
<comment type="caution">
    <text evidence="1">The sequence shown here is derived from an EMBL/GenBank/DDBJ whole genome shotgun (WGS) entry which is preliminary data.</text>
</comment>
<gene>
    <name evidence="1" type="ORF">ILYODFUR_034881</name>
</gene>
<reference evidence="1 2" key="1">
    <citation type="submission" date="2021-06" db="EMBL/GenBank/DDBJ databases">
        <authorList>
            <person name="Palmer J.M."/>
        </authorList>
    </citation>
    <scope>NUCLEOTIDE SEQUENCE [LARGE SCALE GENOMIC DNA]</scope>
    <source>
        <strain evidence="2">if_2019</strain>
        <tissue evidence="1">Muscle</tissue>
    </source>
</reference>
<evidence type="ECO:0000313" key="2">
    <source>
        <dbReference type="Proteomes" id="UP001482620"/>
    </source>
</evidence>
<proteinExistence type="predicted"/>
<dbReference type="Proteomes" id="UP001482620">
    <property type="component" value="Unassembled WGS sequence"/>
</dbReference>
<name>A0ABV0VJQ9_9TELE</name>
<sequence>MHDYNIHPSIHLSLSGDDCKRSRHWVSKSEINTSTIYLCSPSAQSERGSPHAAVSPTLINSRFELVLFSLKATATLSTYSFYLRLPTSLLVFTCTMPILFYSCHAKPVHVCGWFCHFKPG</sequence>
<evidence type="ECO:0000313" key="1">
    <source>
        <dbReference type="EMBL" id="MEQ2257441.1"/>
    </source>
</evidence>
<accession>A0ABV0VJQ9</accession>
<keyword evidence="2" id="KW-1185">Reference proteome</keyword>